<organism evidence="1 2">
    <name type="scientific">Ogataea philodendri</name>
    <dbReference type="NCBI Taxonomy" id="1378263"/>
    <lineage>
        <taxon>Eukaryota</taxon>
        <taxon>Fungi</taxon>
        <taxon>Dikarya</taxon>
        <taxon>Ascomycota</taxon>
        <taxon>Saccharomycotina</taxon>
        <taxon>Pichiomycetes</taxon>
        <taxon>Pichiales</taxon>
        <taxon>Pichiaceae</taxon>
        <taxon>Ogataea</taxon>
    </lineage>
</organism>
<name>A0A9P8P297_9ASCO</name>
<gene>
    <name evidence="1" type="ORF">OGAPHI_005161</name>
</gene>
<evidence type="ECO:0000313" key="1">
    <source>
        <dbReference type="EMBL" id="KAH3663759.1"/>
    </source>
</evidence>
<protein>
    <submittedName>
        <fullName evidence="1">Uncharacterized protein</fullName>
    </submittedName>
</protein>
<keyword evidence="2" id="KW-1185">Reference proteome</keyword>
<dbReference type="GeneID" id="70237125"/>
<reference evidence="1" key="2">
    <citation type="submission" date="2021-01" db="EMBL/GenBank/DDBJ databases">
        <authorList>
            <person name="Schikora-Tamarit M.A."/>
        </authorList>
    </citation>
    <scope>NUCLEOTIDE SEQUENCE</scope>
    <source>
        <strain evidence="1">CBS6075</strain>
    </source>
</reference>
<accession>A0A9P8P297</accession>
<dbReference type="Proteomes" id="UP000769157">
    <property type="component" value="Unassembled WGS sequence"/>
</dbReference>
<dbReference type="AlphaFoldDB" id="A0A9P8P297"/>
<sequence length="136" mass="14837">MSDCCDARSRRPDLKTRHTEIVSSLGTSSSFFTETLLTPGDEMIRFTNSNAFGDVFFVSVLVMDNSDENALTFDLDVVVTPTTFDVVGDEALKVLSSGGWNPLRAPALMDRIGCFDREAVFFGSVALALVLNRSLS</sequence>
<evidence type="ECO:0000313" key="2">
    <source>
        <dbReference type="Proteomes" id="UP000769157"/>
    </source>
</evidence>
<dbReference type="EMBL" id="JAEUBE010000366">
    <property type="protein sequence ID" value="KAH3663759.1"/>
    <property type="molecule type" value="Genomic_DNA"/>
</dbReference>
<dbReference type="RefSeq" id="XP_046060095.1">
    <property type="nucleotide sequence ID" value="XM_046206317.1"/>
</dbReference>
<proteinExistence type="predicted"/>
<comment type="caution">
    <text evidence="1">The sequence shown here is derived from an EMBL/GenBank/DDBJ whole genome shotgun (WGS) entry which is preliminary data.</text>
</comment>
<reference evidence="1" key="1">
    <citation type="journal article" date="2021" name="Open Biol.">
        <title>Shared evolutionary footprints suggest mitochondrial oxidative damage underlies multiple complex I losses in fungi.</title>
        <authorList>
            <person name="Schikora-Tamarit M.A."/>
            <person name="Marcet-Houben M."/>
            <person name="Nosek J."/>
            <person name="Gabaldon T."/>
        </authorList>
    </citation>
    <scope>NUCLEOTIDE SEQUENCE</scope>
    <source>
        <strain evidence="1">CBS6075</strain>
    </source>
</reference>